<evidence type="ECO:0008006" key="2">
    <source>
        <dbReference type="Google" id="ProtNLM"/>
    </source>
</evidence>
<organism evidence="1">
    <name type="scientific">marine sediment metagenome</name>
    <dbReference type="NCBI Taxonomy" id="412755"/>
    <lineage>
        <taxon>unclassified sequences</taxon>
        <taxon>metagenomes</taxon>
        <taxon>ecological metagenomes</taxon>
    </lineage>
</organism>
<protein>
    <recommendedName>
        <fullName evidence="2">Gfo/Idh/MocA-like oxidoreductase N-terminal domain-containing protein</fullName>
    </recommendedName>
</protein>
<gene>
    <name evidence="1" type="ORF">S01H1_22156</name>
</gene>
<sequence>MSNRSRREFLEDSMFATAAALAATSAAHAVAAEKKVENKSPNEKLSVAVVGVNGRGRAHIAGFANKSYSEVTYICDPDEKVGMTRVADVAKMQGGRKPKYVKDIREVCDDKS</sequence>
<dbReference type="PANTHER" id="PTHR43818">
    <property type="entry name" value="BCDNA.GH03377"/>
    <property type="match status" value="1"/>
</dbReference>
<dbReference type="PROSITE" id="PS51318">
    <property type="entry name" value="TAT"/>
    <property type="match status" value="1"/>
</dbReference>
<dbReference type="AlphaFoldDB" id="X0VF79"/>
<dbReference type="Gene3D" id="3.40.50.720">
    <property type="entry name" value="NAD(P)-binding Rossmann-like Domain"/>
    <property type="match status" value="1"/>
</dbReference>
<dbReference type="InterPro" id="IPR036291">
    <property type="entry name" value="NAD(P)-bd_dom_sf"/>
</dbReference>
<evidence type="ECO:0000313" key="1">
    <source>
        <dbReference type="EMBL" id="GAF99205.1"/>
    </source>
</evidence>
<dbReference type="PANTHER" id="PTHR43818:SF5">
    <property type="entry name" value="OXIDOREDUCTASE FAMILY PROTEIN"/>
    <property type="match status" value="1"/>
</dbReference>
<reference evidence="1" key="1">
    <citation type="journal article" date="2014" name="Front. Microbiol.">
        <title>High frequency of phylogenetically diverse reductive dehalogenase-homologous genes in deep subseafloor sedimentary metagenomes.</title>
        <authorList>
            <person name="Kawai M."/>
            <person name="Futagami T."/>
            <person name="Toyoda A."/>
            <person name="Takaki Y."/>
            <person name="Nishi S."/>
            <person name="Hori S."/>
            <person name="Arai W."/>
            <person name="Tsubouchi T."/>
            <person name="Morono Y."/>
            <person name="Uchiyama I."/>
            <person name="Ito T."/>
            <person name="Fujiyama A."/>
            <person name="Inagaki F."/>
            <person name="Takami H."/>
        </authorList>
    </citation>
    <scope>NUCLEOTIDE SEQUENCE</scope>
    <source>
        <strain evidence="1">Expedition CK06-06</strain>
    </source>
</reference>
<accession>X0VF79</accession>
<dbReference type="InterPro" id="IPR050463">
    <property type="entry name" value="Gfo/Idh/MocA_oxidrdct_glycsds"/>
</dbReference>
<dbReference type="InterPro" id="IPR006311">
    <property type="entry name" value="TAT_signal"/>
</dbReference>
<dbReference type="EMBL" id="BARS01012441">
    <property type="protein sequence ID" value="GAF99205.1"/>
    <property type="molecule type" value="Genomic_DNA"/>
</dbReference>
<comment type="caution">
    <text evidence="1">The sequence shown here is derived from an EMBL/GenBank/DDBJ whole genome shotgun (WGS) entry which is preliminary data.</text>
</comment>
<feature type="non-terminal residue" evidence="1">
    <location>
        <position position="112"/>
    </location>
</feature>
<dbReference type="SUPFAM" id="SSF51735">
    <property type="entry name" value="NAD(P)-binding Rossmann-fold domains"/>
    <property type="match status" value="1"/>
</dbReference>
<name>X0VF79_9ZZZZ</name>
<proteinExistence type="predicted"/>